<dbReference type="PANTHER" id="PTHR10587">
    <property type="entry name" value="GLYCOSYL TRANSFERASE-RELATED"/>
    <property type="match status" value="1"/>
</dbReference>
<dbReference type="InterPro" id="IPR050248">
    <property type="entry name" value="Polysacc_deacetylase_ArnD"/>
</dbReference>
<accession>A0ABY4FTY8</accession>
<dbReference type="InterPro" id="IPR011330">
    <property type="entry name" value="Glyco_hydro/deAcase_b/a-brl"/>
</dbReference>
<keyword evidence="6" id="KW-1185">Reference proteome</keyword>
<dbReference type="Gene3D" id="3.20.20.370">
    <property type="entry name" value="Glycoside hydrolase/deacetylase"/>
    <property type="match status" value="1"/>
</dbReference>
<sequence length="555" mass="56180">MHRRRGSTSARGGSRALAAVLTAALLLGGCARIEAVEGWTPPAWPETSGVQLVVNAASDAESGSAGNGESGSSGAGDDAASGSGAGSDAPAPAPDLNELGFIENRIRNDALALNLRSVELPGIHAFNARVAEVVTATIASVGGTFVPEVYPVAAGLSDRGCVAGSTTWPAAEVLSDPRTGPAGGSGLALTCEVTAATGSVVGVTMRTVLGTAAEVSSDTRLTLYADLATDSVFDGGELWSADAAPALWTAAVEQVRREAGGLSAAPLAAPAEAQVALAAQALASARFESDGSAVLTLPAGLASPELAGLGVEATPEPTVLRVAAETLAGWQGEVAQALQQQAGQPFVGLAPWDARQPVNCAQQACVAVTYDDGPTQYTGALLDAMQAERAPTTLFMLGSAAAGNPELVQRAASEGHEIASHTMSHPDLTTLKPAQVRSEVEGAAKILSDLTGIPVTMYRPPYGALNAAVLAAEPMPAILWSIDTNDWRKPGTEALVERSVGAAVPGDIILFHDTHAESVDAAAVVMRGLKDRGFTPVTVTQLFGGAVPGGKVTKR</sequence>
<dbReference type="PROSITE" id="PS51257">
    <property type="entry name" value="PROKAR_LIPOPROTEIN"/>
    <property type="match status" value="1"/>
</dbReference>
<name>A0ABY4FTY8_9MICO</name>
<evidence type="ECO:0000256" key="1">
    <source>
        <dbReference type="ARBA" id="ARBA00022723"/>
    </source>
</evidence>
<feature type="region of interest" description="Disordered" evidence="3">
    <location>
        <begin position="60"/>
        <end position="93"/>
    </location>
</feature>
<protein>
    <submittedName>
        <fullName evidence="5">Polysaccharide deacetylase family protein</fullName>
    </submittedName>
</protein>
<dbReference type="RefSeq" id="WP_244684933.1">
    <property type="nucleotide sequence ID" value="NZ_CP095043.1"/>
</dbReference>
<reference evidence="5 6" key="1">
    <citation type="submission" date="2022-04" db="EMBL/GenBank/DDBJ databases">
        <title>Leucobacter sp. isolated from rhizosphere of onion.</title>
        <authorList>
            <person name="Won M."/>
            <person name="Lee C.-M."/>
            <person name="Woen H.-Y."/>
            <person name="Kwon S.-W."/>
        </authorList>
    </citation>
    <scope>NUCLEOTIDE SEQUENCE [LARGE SCALE GENOMIC DNA]</scope>
    <source>
        <strain evidence="5 6">H25R-14</strain>
    </source>
</reference>
<keyword evidence="1" id="KW-0479">Metal-binding</keyword>
<dbReference type="EMBL" id="CP095043">
    <property type="protein sequence ID" value="UOQ59747.1"/>
    <property type="molecule type" value="Genomic_DNA"/>
</dbReference>
<dbReference type="PANTHER" id="PTHR10587:SF133">
    <property type="entry name" value="CHITIN DEACETYLASE 1-RELATED"/>
    <property type="match status" value="1"/>
</dbReference>
<feature type="compositionally biased region" description="Gly residues" evidence="3">
    <location>
        <begin position="65"/>
        <end position="74"/>
    </location>
</feature>
<feature type="domain" description="NodB homology" evidence="4">
    <location>
        <begin position="364"/>
        <end position="537"/>
    </location>
</feature>
<proteinExistence type="predicted"/>
<evidence type="ECO:0000256" key="3">
    <source>
        <dbReference type="SAM" id="MobiDB-lite"/>
    </source>
</evidence>
<evidence type="ECO:0000256" key="2">
    <source>
        <dbReference type="ARBA" id="ARBA00022801"/>
    </source>
</evidence>
<organism evidence="5 6">
    <name type="scientific">Leucobacter rhizosphaerae</name>
    <dbReference type="NCBI Taxonomy" id="2932245"/>
    <lineage>
        <taxon>Bacteria</taxon>
        <taxon>Bacillati</taxon>
        <taxon>Actinomycetota</taxon>
        <taxon>Actinomycetes</taxon>
        <taxon>Micrococcales</taxon>
        <taxon>Microbacteriaceae</taxon>
        <taxon>Leucobacter</taxon>
    </lineage>
</organism>
<evidence type="ECO:0000259" key="4">
    <source>
        <dbReference type="PROSITE" id="PS51677"/>
    </source>
</evidence>
<dbReference type="PROSITE" id="PS51677">
    <property type="entry name" value="NODB"/>
    <property type="match status" value="1"/>
</dbReference>
<dbReference type="SUPFAM" id="SSF88713">
    <property type="entry name" value="Glycoside hydrolase/deacetylase"/>
    <property type="match status" value="1"/>
</dbReference>
<evidence type="ECO:0000313" key="5">
    <source>
        <dbReference type="EMBL" id="UOQ59747.1"/>
    </source>
</evidence>
<feature type="compositionally biased region" description="Low complexity" evidence="3">
    <location>
        <begin position="75"/>
        <end position="90"/>
    </location>
</feature>
<dbReference type="InterPro" id="IPR002509">
    <property type="entry name" value="NODB_dom"/>
</dbReference>
<gene>
    <name evidence="5" type="ORF">MUN76_11910</name>
</gene>
<dbReference type="Pfam" id="PF01522">
    <property type="entry name" value="Polysacc_deac_1"/>
    <property type="match status" value="1"/>
</dbReference>
<dbReference type="Proteomes" id="UP000831775">
    <property type="component" value="Chromosome"/>
</dbReference>
<evidence type="ECO:0000313" key="6">
    <source>
        <dbReference type="Proteomes" id="UP000831775"/>
    </source>
</evidence>
<keyword evidence="2" id="KW-0378">Hydrolase</keyword>